<feature type="region of interest" description="Disordered" evidence="1">
    <location>
        <begin position="1"/>
        <end position="48"/>
    </location>
</feature>
<dbReference type="EMBL" id="OY660876">
    <property type="protein sequence ID" value="CAJ1070954.1"/>
    <property type="molecule type" value="Genomic_DNA"/>
</dbReference>
<evidence type="ECO:0000256" key="1">
    <source>
        <dbReference type="SAM" id="MobiDB-lite"/>
    </source>
</evidence>
<proteinExistence type="predicted"/>
<sequence length="128" mass="14238">MDAESPPPTGSNRQEEEEREEATLTLLSLREEETEEETEEERGVSRPLLQPPPLCKSFSLVLLTHLFLLPERKGTCRSLMIQRSLCWTCSRQHASAELGHPVFISSTAAAAAVPSRPPCPSFIPAQRI</sequence>
<gene>
    <name evidence="2" type="ORF">XNOV1_A040991</name>
</gene>
<dbReference type="AlphaFoldDB" id="A0AAV1GCZ8"/>
<protein>
    <submittedName>
        <fullName evidence="2">Uncharacterized protein</fullName>
    </submittedName>
</protein>
<evidence type="ECO:0000313" key="2">
    <source>
        <dbReference type="EMBL" id="CAJ1070954.1"/>
    </source>
</evidence>
<evidence type="ECO:0000313" key="3">
    <source>
        <dbReference type="Proteomes" id="UP001178508"/>
    </source>
</evidence>
<reference evidence="2" key="1">
    <citation type="submission" date="2023-08" db="EMBL/GenBank/DDBJ databases">
        <authorList>
            <person name="Alioto T."/>
            <person name="Alioto T."/>
            <person name="Gomez Garrido J."/>
        </authorList>
    </citation>
    <scope>NUCLEOTIDE SEQUENCE</scope>
</reference>
<dbReference type="Proteomes" id="UP001178508">
    <property type="component" value="Chromosome 13"/>
</dbReference>
<keyword evidence="3" id="KW-1185">Reference proteome</keyword>
<name>A0AAV1GCZ8_XYRNO</name>
<accession>A0AAV1GCZ8</accession>
<organism evidence="2 3">
    <name type="scientific">Xyrichtys novacula</name>
    <name type="common">Pearly razorfish</name>
    <name type="synonym">Hemipteronotus novacula</name>
    <dbReference type="NCBI Taxonomy" id="13765"/>
    <lineage>
        <taxon>Eukaryota</taxon>
        <taxon>Metazoa</taxon>
        <taxon>Chordata</taxon>
        <taxon>Craniata</taxon>
        <taxon>Vertebrata</taxon>
        <taxon>Euteleostomi</taxon>
        <taxon>Actinopterygii</taxon>
        <taxon>Neopterygii</taxon>
        <taxon>Teleostei</taxon>
        <taxon>Neoteleostei</taxon>
        <taxon>Acanthomorphata</taxon>
        <taxon>Eupercaria</taxon>
        <taxon>Labriformes</taxon>
        <taxon>Labridae</taxon>
        <taxon>Xyrichtys</taxon>
    </lineage>
</organism>